<dbReference type="Proteomes" id="UP000326396">
    <property type="component" value="Linkage Group LG3"/>
</dbReference>
<evidence type="ECO:0000313" key="7">
    <source>
        <dbReference type="Proteomes" id="UP000326396"/>
    </source>
</evidence>
<dbReference type="InterPro" id="IPR017930">
    <property type="entry name" value="Myb_dom"/>
</dbReference>
<protein>
    <submittedName>
        <fullName evidence="6">Uncharacterized protein</fullName>
    </submittedName>
</protein>
<dbReference type="InterPro" id="IPR015495">
    <property type="entry name" value="Myb_TF_plants"/>
</dbReference>
<dbReference type="InterPro" id="IPR009057">
    <property type="entry name" value="Homeodomain-like_sf"/>
</dbReference>
<dbReference type="PANTHER" id="PTHR47994">
    <property type="entry name" value="F14D16.11-RELATED"/>
    <property type="match status" value="1"/>
</dbReference>
<dbReference type="PROSITE" id="PS50090">
    <property type="entry name" value="MYB_LIKE"/>
    <property type="match status" value="2"/>
</dbReference>
<dbReference type="InterPro" id="IPR001005">
    <property type="entry name" value="SANT/Myb"/>
</dbReference>
<evidence type="ECO:0000256" key="1">
    <source>
        <dbReference type="ARBA" id="ARBA00004123"/>
    </source>
</evidence>
<feature type="domain" description="Myb-like" evidence="4">
    <location>
        <begin position="65"/>
        <end position="115"/>
    </location>
</feature>
<dbReference type="OrthoDB" id="2143914at2759"/>
<keyword evidence="2" id="KW-0238">DNA-binding</keyword>
<dbReference type="GO" id="GO:0005634">
    <property type="term" value="C:nucleus"/>
    <property type="evidence" value="ECO:0007669"/>
    <property type="project" value="UniProtKB-SubCell"/>
</dbReference>
<organism evidence="6 7">
    <name type="scientific">Mikania micrantha</name>
    <name type="common">bitter vine</name>
    <dbReference type="NCBI Taxonomy" id="192012"/>
    <lineage>
        <taxon>Eukaryota</taxon>
        <taxon>Viridiplantae</taxon>
        <taxon>Streptophyta</taxon>
        <taxon>Embryophyta</taxon>
        <taxon>Tracheophyta</taxon>
        <taxon>Spermatophyta</taxon>
        <taxon>Magnoliopsida</taxon>
        <taxon>eudicotyledons</taxon>
        <taxon>Gunneridae</taxon>
        <taxon>Pentapetalae</taxon>
        <taxon>asterids</taxon>
        <taxon>campanulids</taxon>
        <taxon>Asterales</taxon>
        <taxon>Asteraceae</taxon>
        <taxon>Asteroideae</taxon>
        <taxon>Heliantheae alliance</taxon>
        <taxon>Eupatorieae</taxon>
        <taxon>Mikania</taxon>
    </lineage>
</organism>
<dbReference type="FunFam" id="1.10.10.60:FF:000645">
    <property type="entry name" value="Os07g0634900 protein"/>
    <property type="match status" value="1"/>
</dbReference>
<dbReference type="AlphaFoldDB" id="A0A5N6N5U9"/>
<dbReference type="CDD" id="cd00167">
    <property type="entry name" value="SANT"/>
    <property type="match status" value="1"/>
</dbReference>
<gene>
    <name evidence="6" type="ORF">E3N88_25773</name>
</gene>
<evidence type="ECO:0000259" key="4">
    <source>
        <dbReference type="PROSITE" id="PS50090"/>
    </source>
</evidence>
<dbReference type="SUPFAM" id="SSF46689">
    <property type="entry name" value="Homeodomain-like"/>
    <property type="match status" value="1"/>
</dbReference>
<comment type="subcellular location">
    <subcellularLocation>
        <location evidence="1">Nucleus</location>
    </subcellularLocation>
</comment>
<reference evidence="6 7" key="1">
    <citation type="submission" date="2019-05" db="EMBL/GenBank/DDBJ databases">
        <title>Mikania micrantha, genome provides insights into the molecular mechanism of rapid growth.</title>
        <authorList>
            <person name="Liu B."/>
        </authorList>
    </citation>
    <scope>NUCLEOTIDE SEQUENCE [LARGE SCALE GENOMIC DNA]</scope>
    <source>
        <strain evidence="6">NLD-2019</strain>
        <tissue evidence="6">Leaf</tissue>
    </source>
</reference>
<evidence type="ECO:0000256" key="3">
    <source>
        <dbReference type="ARBA" id="ARBA00023242"/>
    </source>
</evidence>
<proteinExistence type="predicted"/>
<keyword evidence="7" id="KW-1185">Reference proteome</keyword>
<dbReference type="Pfam" id="PF00249">
    <property type="entry name" value="Myb_DNA-binding"/>
    <property type="match status" value="1"/>
</dbReference>
<accession>A0A5N6N5U9</accession>
<dbReference type="GO" id="GO:0003677">
    <property type="term" value="F:DNA binding"/>
    <property type="evidence" value="ECO:0007669"/>
    <property type="project" value="UniProtKB-KW"/>
</dbReference>
<evidence type="ECO:0000313" key="6">
    <source>
        <dbReference type="EMBL" id="KAD4385604.1"/>
    </source>
</evidence>
<comment type="caution">
    <text evidence="6">The sequence shown here is derived from an EMBL/GenBank/DDBJ whole genome shotgun (WGS) entry which is preliminary data.</text>
</comment>
<dbReference type="Gene3D" id="1.10.10.60">
    <property type="entry name" value="Homeodomain-like"/>
    <property type="match status" value="1"/>
</dbReference>
<name>A0A5N6N5U9_9ASTR</name>
<dbReference type="PANTHER" id="PTHR47994:SF10">
    <property type="entry name" value="SANT_MYB DOMAIN, HOMEODOMAIN-LIKE PROTEIN-RELATED"/>
    <property type="match status" value="1"/>
</dbReference>
<evidence type="ECO:0000256" key="2">
    <source>
        <dbReference type="ARBA" id="ARBA00023125"/>
    </source>
</evidence>
<sequence length="322" mass="36030">MVRPSCCDKIDIRKGSWNEEKDAQMIAFVTKQPASNTWHVGGPRKSGLRRCAKSCRLKKTNVTRNDNTMHENFTPHEEELIIKLHSAIGSRWPVIAQQLPGRTDNDVKNYWNSKLKKKLSSMGIDPVTHRPFSQMLADYGNISGLTRTKTRMGSLGRSDNKNTFFITTQETQQLSTEQLFPSFNNNVKMEPSETIKTDSLDLLAQLQAITHGKDPSTNHEITFTQFHALVPPSSSSSSSSACSTLNEMNPQQAFNWRDFLVENGGNDEKLNFELFTGNNTSSMDGVAEAMEDACDGSFVEAMLDGDDMFLNFPGLLGEQSYQ</sequence>
<evidence type="ECO:0000259" key="5">
    <source>
        <dbReference type="PROSITE" id="PS51294"/>
    </source>
</evidence>
<feature type="domain" description="Myb-like" evidence="4">
    <location>
        <begin position="9"/>
        <end position="63"/>
    </location>
</feature>
<dbReference type="PROSITE" id="PS51294">
    <property type="entry name" value="HTH_MYB"/>
    <property type="match status" value="1"/>
</dbReference>
<keyword evidence="3" id="KW-0539">Nucleus</keyword>
<feature type="domain" description="HTH myb-type" evidence="5">
    <location>
        <begin position="65"/>
        <end position="119"/>
    </location>
</feature>
<dbReference type="SMART" id="SM00717">
    <property type="entry name" value="SANT"/>
    <property type="match status" value="1"/>
</dbReference>
<dbReference type="EMBL" id="SZYD01000013">
    <property type="protein sequence ID" value="KAD4385604.1"/>
    <property type="molecule type" value="Genomic_DNA"/>
</dbReference>